<dbReference type="RefSeq" id="XP_040670595.1">
    <property type="nucleotide sequence ID" value="XM_040817091.1"/>
</dbReference>
<protein>
    <recommendedName>
        <fullName evidence="4">Secreted protein</fullName>
    </recommendedName>
</protein>
<organism evidence="2 3">
    <name type="scientific">Aspergillus versicolor CBS 583.65</name>
    <dbReference type="NCBI Taxonomy" id="1036611"/>
    <lineage>
        <taxon>Eukaryota</taxon>
        <taxon>Fungi</taxon>
        <taxon>Dikarya</taxon>
        <taxon>Ascomycota</taxon>
        <taxon>Pezizomycotina</taxon>
        <taxon>Eurotiomycetes</taxon>
        <taxon>Eurotiomycetidae</taxon>
        <taxon>Eurotiales</taxon>
        <taxon>Aspergillaceae</taxon>
        <taxon>Aspergillus</taxon>
        <taxon>Aspergillus subgen. Nidulantes</taxon>
    </lineage>
</organism>
<accession>A0A1L9PTK2</accession>
<proteinExistence type="predicted"/>
<dbReference type="EMBL" id="KV878132">
    <property type="protein sequence ID" value="OJJ04833.1"/>
    <property type="molecule type" value="Genomic_DNA"/>
</dbReference>
<keyword evidence="1" id="KW-0732">Signal</keyword>
<dbReference type="VEuPathDB" id="FungiDB:ASPVEDRAFT_818031"/>
<feature type="signal peptide" evidence="1">
    <location>
        <begin position="1"/>
        <end position="27"/>
    </location>
</feature>
<evidence type="ECO:0000313" key="2">
    <source>
        <dbReference type="EMBL" id="OJJ04833.1"/>
    </source>
</evidence>
<gene>
    <name evidence="2" type="ORF">ASPVEDRAFT_818031</name>
</gene>
<feature type="chain" id="PRO_5012724854" description="Secreted protein" evidence="1">
    <location>
        <begin position="28"/>
        <end position="124"/>
    </location>
</feature>
<reference evidence="3" key="1">
    <citation type="journal article" date="2017" name="Genome Biol.">
        <title>Comparative genomics reveals high biological diversity and specific adaptations in the industrially and medically important fungal genus Aspergillus.</title>
        <authorList>
            <person name="de Vries R.P."/>
            <person name="Riley R."/>
            <person name="Wiebenga A."/>
            <person name="Aguilar-Osorio G."/>
            <person name="Amillis S."/>
            <person name="Uchima C.A."/>
            <person name="Anderluh G."/>
            <person name="Asadollahi M."/>
            <person name="Askin M."/>
            <person name="Barry K."/>
            <person name="Battaglia E."/>
            <person name="Bayram O."/>
            <person name="Benocci T."/>
            <person name="Braus-Stromeyer S.A."/>
            <person name="Caldana C."/>
            <person name="Canovas D."/>
            <person name="Cerqueira G.C."/>
            <person name="Chen F."/>
            <person name="Chen W."/>
            <person name="Choi C."/>
            <person name="Clum A."/>
            <person name="Dos Santos R.A."/>
            <person name="Damasio A.R."/>
            <person name="Diallinas G."/>
            <person name="Emri T."/>
            <person name="Fekete E."/>
            <person name="Flipphi M."/>
            <person name="Freyberg S."/>
            <person name="Gallo A."/>
            <person name="Gournas C."/>
            <person name="Habgood R."/>
            <person name="Hainaut M."/>
            <person name="Harispe M.L."/>
            <person name="Henrissat B."/>
            <person name="Hilden K.S."/>
            <person name="Hope R."/>
            <person name="Hossain A."/>
            <person name="Karabika E."/>
            <person name="Karaffa L."/>
            <person name="Karanyi Z."/>
            <person name="Krasevec N."/>
            <person name="Kuo A."/>
            <person name="Kusch H."/>
            <person name="LaButti K."/>
            <person name="Lagendijk E.L."/>
            <person name="Lapidus A."/>
            <person name="Levasseur A."/>
            <person name="Lindquist E."/>
            <person name="Lipzen A."/>
            <person name="Logrieco A.F."/>
            <person name="MacCabe A."/>
            <person name="Maekelae M.R."/>
            <person name="Malavazi I."/>
            <person name="Melin P."/>
            <person name="Meyer V."/>
            <person name="Mielnichuk N."/>
            <person name="Miskei M."/>
            <person name="Molnar A.P."/>
            <person name="Mule G."/>
            <person name="Ngan C.Y."/>
            <person name="Orejas M."/>
            <person name="Orosz E."/>
            <person name="Ouedraogo J.P."/>
            <person name="Overkamp K.M."/>
            <person name="Park H.-S."/>
            <person name="Perrone G."/>
            <person name="Piumi F."/>
            <person name="Punt P.J."/>
            <person name="Ram A.F."/>
            <person name="Ramon A."/>
            <person name="Rauscher S."/>
            <person name="Record E."/>
            <person name="Riano-Pachon D.M."/>
            <person name="Robert V."/>
            <person name="Roehrig J."/>
            <person name="Ruller R."/>
            <person name="Salamov A."/>
            <person name="Salih N.S."/>
            <person name="Samson R.A."/>
            <person name="Sandor E."/>
            <person name="Sanguinetti M."/>
            <person name="Schuetze T."/>
            <person name="Sepcic K."/>
            <person name="Shelest E."/>
            <person name="Sherlock G."/>
            <person name="Sophianopoulou V."/>
            <person name="Squina F.M."/>
            <person name="Sun H."/>
            <person name="Susca A."/>
            <person name="Todd R.B."/>
            <person name="Tsang A."/>
            <person name="Unkles S.E."/>
            <person name="van de Wiele N."/>
            <person name="van Rossen-Uffink D."/>
            <person name="Oliveira J.V."/>
            <person name="Vesth T.C."/>
            <person name="Visser J."/>
            <person name="Yu J.-H."/>
            <person name="Zhou M."/>
            <person name="Andersen M.R."/>
            <person name="Archer D.B."/>
            <person name="Baker S.E."/>
            <person name="Benoit I."/>
            <person name="Brakhage A.A."/>
            <person name="Braus G.H."/>
            <person name="Fischer R."/>
            <person name="Frisvad J.C."/>
            <person name="Goldman G.H."/>
            <person name="Houbraken J."/>
            <person name="Oakley B."/>
            <person name="Pocsi I."/>
            <person name="Scazzocchio C."/>
            <person name="Seiboth B."/>
            <person name="vanKuyk P.A."/>
            <person name="Wortman J."/>
            <person name="Dyer P.S."/>
            <person name="Grigoriev I.V."/>
        </authorList>
    </citation>
    <scope>NUCLEOTIDE SEQUENCE [LARGE SCALE GENOMIC DNA]</scope>
    <source>
        <strain evidence="3">CBS 583.65</strain>
    </source>
</reference>
<evidence type="ECO:0008006" key="4">
    <source>
        <dbReference type="Google" id="ProtNLM"/>
    </source>
</evidence>
<dbReference type="AlphaFoldDB" id="A0A1L9PTK2"/>
<evidence type="ECO:0000256" key="1">
    <source>
        <dbReference type="SAM" id="SignalP"/>
    </source>
</evidence>
<keyword evidence="3" id="KW-1185">Reference proteome</keyword>
<name>A0A1L9PTK2_ASPVE</name>
<sequence>MLWIPDHQPATALHLLLLLVSSPMIAGCCQLAAPPRSVPGLFPQQLPCSDPSPPPKIGPASILLRVIPLAARRILSQKTNKAIAGHLWAGDPSEILIGMLSHRWSRWWTAARRRIIYENHDVPG</sequence>
<dbReference type="GeneID" id="63732602"/>
<dbReference type="Proteomes" id="UP000184073">
    <property type="component" value="Unassembled WGS sequence"/>
</dbReference>
<evidence type="ECO:0000313" key="3">
    <source>
        <dbReference type="Proteomes" id="UP000184073"/>
    </source>
</evidence>